<evidence type="ECO:0000313" key="3">
    <source>
        <dbReference type="EMBL" id="KND60425.1"/>
    </source>
</evidence>
<accession>A0A0L0MDS2</accession>
<dbReference type="AlphaFoldDB" id="A0A0L0MDS2"/>
<feature type="domain" description="LysM" evidence="2">
    <location>
        <begin position="133"/>
        <end position="183"/>
    </location>
</feature>
<comment type="caution">
    <text evidence="3">The sequence shown here is derived from an EMBL/GenBank/DDBJ whole genome shotgun (WGS) entry which is preliminary data.</text>
</comment>
<dbReference type="InterPro" id="IPR018392">
    <property type="entry name" value="LysM"/>
</dbReference>
<feature type="region of interest" description="Disordered" evidence="1">
    <location>
        <begin position="221"/>
        <end position="240"/>
    </location>
</feature>
<dbReference type="Proteomes" id="UP000036959">
    <property type="component" value="Unassembled WGS sequence"/>
</dbReference>
<proteinExistence type="predicted"/>
<protein>
    <recommendedName>
        <fullName evidence="2">LysM domain-containing protein</fullName>
    </recommendedName>
</protein>
<name>A0A0L0MDS2_9BURK</name>
<keyword evidence="4" id="KW-1185">Reference proteome</keyword>
<dbReference type="EMBL" id="LFJJ01000063">
    <property type="protein sequence ID" value="KND60425.1"/>
    <property type="molecule type" value="Genomic_DNA"/>
</dbReference>
<evidence type="ECO:0000313" key="4">
    <source>
        <dbReference type="Proteomes" id="UP000036959"/>
    </source>
</evidence>
<dbReference type="RefSeq" id="WP_050453724.1">
    <property type="nucleotide sequence ID" value="NZ_LFJJ01000063.1"/>
</dbReference>
<evidence type="ECO:0000256" key="1">
    <source>
        <dbReference type="SAM" id="MobiDB-lite"/>
    </source>
</evidence>
<dbReference type="PROSITE" id="PS51782">
    <property type="entry name" value="LYSM"/>
    <property type="match status" value="1"/>
</dbReference>
<organism evidence="3 4">
    <name type="scientific">Candidatus Burkholderia verschuerenii</name>
    <dbReference type="NCBI Taxonomy" id="242163"/>
    <lineage>
        <taxon>Bacteria</taxon>
        <taxon>Pseudomonadati</taxon>
        <taxon>Pseudomonadota</taxon>
        <taxon>Betaproteobacteria</taxon>
        <taxon>Burkholderiales</taxon>
        <taxon>Burkholderiaceae</taxon>
        <taxon>Burkholderia</taxon>
    </lineage>
</organism>
<sequence length="294" mass="32325">MSRLVNEGCLFRLVFLFILTTMSGEVRSAGGDSDKSKLVVRVEKPLSDKALREFTSVVDARSFDEKNFPDLKVLTSRQIVNVLCGSFRAAYWDQFVRINSLDGANIQPDRVIGERGYSLKWPGCPYVAEAPKVKYVVKPGDTAFDVYKRLTGTAGGTWEIKQYFKASGVKNLARLKPGQALQPSHVSAPKVMTASLDAAQFRETFANLAYVSAIKSPTLGNDTQDAASDNEERAAQQSNAKPFPAARFEIAAGRIEAIGTRDYDSRPFRISRSQGWQGAAGRSCFPELPEAILI</sequence>
<evidence type="ECO:0000259" key="2">
    <source>
        <dbReference type="PROSITE" id="PS51782"/>
    </source>
</evidence>
<reference evidence="4" key="1">
    <citation type="submission" date="2015-06" db="EMBL/GenBank/DDBJ databases">
        <title>Comparative genomics of Burkholderia leaf nodule symbionts.</title>
        <authorList>
            <person name="Carlier A."/>
            <person name="Eberl L."/>
            <person name="Pinto-Carbo M."/>
        </authorList>
    </citation>
    <scope>NUCLEOTIDE SEQUENCE [LARGE SCALE GENOMIC DNA]</scope>
    <source>
        <strain evidence="4">UZHbot4</strain>
    </source>
</reference>
<gene>
    <name evidence="3" type="ORF">BVER_03882</name>
</gene>
<dbReference type="PATRIC" id="fig|242163.4.peg.6088"/>